<protein>
    <recommendedName>
        <fullName evidence="1">Heterokaryon incompatibility domain-containing protein</fullName>
    </recommendedName>
</protein>
<dbReference type="OrthoDB" id="3553147at2759"/>
<evidence type="ECO:0000259" key="1">
    <source>
        <dbReference type="Pfam" id="PF06985"/>
    </source>
</evidence>
<name>A0A2J6PKV5_9HELO</name>
<evidence type="ECO:0000313" key="2">
    <source>
        <dbReference type="EMBL" id="PMD14675.1"/>
    </source>
</evidence>
<reference evidence="2 3" key="1">
    <citation type="submission" date="2016-05" db="EMBL/GenBank/DDBJ databases">
        <title>A degradative enzymes factory behind the ericoid mycorrhizal symbiosis.</title>
        <authorList>
            <consortium name="DOE Joint Genome Institute"/>
            <person name="Martino E."/>
            <person name="Morin E."/>
            <person name="Grelet G."/>
            <person name="Kuo A."/>
            <person name="Kohler A."/>
            <person name="Daghino S."/>
            <person name="Barry K."/>
            <person name="Choi C."/>
            <person name="Cichocki N."/>
            <person name="Clum A."/>
            <person name="Copeland A."/>
            <person name="Hainaut M."/>
            <person name="Haridas S."/>
            <person name="Labutti K."/>
            <person name="Lindquist E."/>
            <person name="Lipzen A."/>
            <person name="Khouja H.-R."/>
            <person name="Murat C."/>
            <person name="Ohm R."/>
            <person name="Olson A."/>
            <person name="Spatafora J."/>
            <person name="Veneault-Fourrey C."/>
            <person name="Henrissat B."/>
            <person name="Grigoriev I."/>
            <person name="Martin F."/>
            <person name="Perotto S."/>
        </authorList>
    </citation>
    <scope>NUCLEOTIDE SEQUENCE [LARGE SCALE GENOMIC DNA]</scope>
    <source>
        <strain evidence="2 3">UAMH 7357</strain>
    </source>
</reference>
<accession>A0A2J6PKV5</accession>
<dbReference type="Pfam" id="PF06985">
    <property type="entry name" value="HET"/>
    <property type="match status" value="1"/>
</dbReference>
<dbReference type="PANTHER" id="PTHR24148">
    <property type="entry name" value="ANKYRIN REPEAT DOMAIN-CONTAINING PROTEIN 39 HOMOLOG-RELATED"/>
    <property type="match status" value="1"/>
</dbReference>
<dbReference type="InterPro" id="IPR010730">
    <property type="entry name" value="HET"/>
</dbReference>
<dbReference type="STRING" id="1745343.A0A2J6PKV5"/>
<dbReference type="AlphaFoldDB" id="A0A2J6PKV5"/>
<dbReference type="InterPro" id="IPR052895">
    <property type="entry name" value="HetReg/Transcr_Mod"/>
</dbReference>
<dbReference type="EMBL" id="KZ613520">
    <property type="protein sequence ID" value="PMD14675.1"/>
    <property type="molecule type" value="Genomic_DNA"/>
</dbReference>
<sequence>MQPFQYHTLDNARKKFRLISFAHKPDDKRPIEIELLHRSLLDPGEYYPLSYVWGDGADRELIIINGASKKVPRSVVSLLRAAWRVFPDDSTKTPWLADAICINQEDKVEKSHQVQLMGSIYENGSSIFGFLGPIRRLSFGQGASGNHLNRLGPSVS</sequence>
<gene>
    <name evidence="2" type="ORF">NA56DRAFT_735010</name>
</gene>
<proteinExistence type="predicted"/>
<evidence type="ECO:0000313" key="3">
    <source>
        <dbReference type="Proteomes" id="UP000235672"/>
    </source>
</evidence>
<feature type="domain" description="Heterokaryon incompatibility" evidence="1">
    <location>
        <begin position="46"/>
        <end position="132"/>
    </location>
</feature>
<dbReference type="Proteomes" id="UP000235672">
    <property type="component" value="Unassembled WGS sequence"/>
</dbReference>
<dbReference type="PANTHER" id="PTHR24148:SF73">
    <property type="entry name" value="HET DOMAIN PROTEIN (AFU_ORTHOLOGUE AFUA_8G01020)"/>
    <property type="match status" value="1"/>
</dbReference>
<organism evidence="2 3">
    <name type="scientific">Hyaloscypha hepaticicola</name>
    <dbReference type="NCBI Taxonomy" id="2082293"/>
    <lineage>
        <taxon>Eukaryota</taxon>
        <taxon>Fungi</taxon>
        <taxon>Dikarya</taxon>
        <taxon>Ascomycota</taxon>
        <taxon>Pezizomycotina</taxon>
        <taxon>Leotiomycetes</taxon>
        <taxon>Helotiales</taxon>
        <taxon>Hyaloscyphaceae</taxon>
        <taxon>Hyaloscypha</taxon>
    </lineage>
</organism>
<keyword evidence="3" id="KW-1185">Reference proteome</keyword>